<reference evidence="1 2" key="1">
    <citation type="submission" date="2017-02" db="EMBL/GenBank/DDBJ databases">
        <title>Genomes of Trichoderma spp. with biocontrol activity.</title>
        <authorList>
            <person name="Gardiner D."/>
            <person name="Kazan K."/>
            <person name="Vos C."/>
            <person name="Harvey P."/>
        </authorList>
    </citation>
    <scope>NUCLEOTIDE SEQUENCE [LARGE SCALE GENOMIC DNA]</scope>
    <source>
        <strain evidence="1 2">A5MH</strain>
    </source>
</reference>
<dbReference type="EMBL" id="MTYH01000027">
    <property type="protein sequence ID" value="PNP44923.1"/>
    <property type="molecule type" value="Genomic_DNA"/>
</dbReference>
<dbReference type="AlphaFoldDB" id="A0A2K0THC0"/>
<evidence type="ECO:0000313" key="2">
    <source>
        <dbReference type="Proteomes" id="UP000236546"/>
    </source>
</evidence>
<comment type="caution">
    <text evidence="1">The sequence shown here is derived from an EMBL/GenBank/DDBJ whole genome shotgun (WGS) entry which is preliminary data.</text>
</comment>
<protein>
    <submittedName>
        <fullName evidence="1">Uncharacterized protein</fullName>
    </submittedName>
</protein>
<evidence type="ECO:0000313" key="1">
    <source>
        <dbReference type="EMBL" id="PNP44923.1"/>
    </source>
</evidence>
<sequence>MPAGAIAVPKELLDRGRAVEAVEAVDAVEAVEGGVDTLGEIVGEAKRTDFGLPEEGIAWEGEAFLANGLLRRGAEPLGLNAIVDFKANS</sequence>
<proteinExistence type="predicted"/>
<dbReference type="OrthoDB" id="10328829at2759"/>
<name>A0A2K0THC0_9HYPO</name>
<gene>
    <name evidence="1" type="ORF">TGAMA5MH_03337</name>
</gene>
<accession>A0A2K0THC0</accession>
<organism evidence="1 2">
    <name type="scientific">Trichoderma gamsii</name>
    <dbReference type="NCBI Taxonomy" id="398673"/>
    <lineage>
        <taxon>Eukaryota</taxon>
        <taxon>Fungi</taxon>
        <taxon>Dikarya</taxon>
        <taxon>Ascomycota</taxon>
        <taxon>Pezizomycotina</taxon>
        <taxon>Sordariomycetes</taxon>
        <taxon>Hypocreomycetidae</taxon>
        <taxon>Hypocreales</taxon>
        <taxon>Hypocreaceae</taxon>
        <taxon>Trichoderma</taxon>
    </lineage>
</organism>
<dbReference type="Proteomes" id="UP000236546">
    <property type="component" value="Unassembled WGS sequence"/>
</dbReference>